<dbReference type="Proteomes" id="UP000683360">
    <property type="component" value="Unassembled WGS sequence"/>
</dbReference>
<organism evidence="2 3">
    <name type="scientific">Mytilus edulis</name>
    <name type="common">Blue mussel</name>
    <dbReference type="NCBI Taxonomy" id="6550"/>
    <lineage>
        <taxon>Eukaryota</taxon>
        <taxon>Metazoa</taxon>
        <taxon>Spiralia</taxon>
        <taxon>Lophotrochozoa</taxon>
        <taxon>Mollusca</taxon>
        <taxon>Bivalvia</taxon>
        <taxon>Autobranchia</taxon>
        <taxon>Pteriomorphia</taxon>
        <taxon>Mytilida</taxon>
        <taxon>Mytiloidea</taxon>
        <taxon>Mytilidae</taxon>
        <taxon>Mytilinae</taxon>
        <taxon>Mytilus</taxon>
    </lineage>
</organism>
<dbReference type="EMBL" id="CAJPWZ010001857">
    <property type="protein sequence ID" value="CAG2225751.1"/>
    <property type="molecule type" value="Genomic_DNA"/>
</dbReference>
<reference evidence="2" key="1">
    <citation type="submission" date="2021-03" db="EMBL/GenBank/DDBJ databases">
        <authorList>
            <person name="Bekaert M."/>
        </authorList>
    </citation>
    <scope>NUCLEOTIDE SEQUENCE</scope>
</reference>
<sequence>MVTGQFGVGKSSLVKLLAEGRCGLDVETRSWIYIDPETYNALDVVYNKVLMTSVEEVERQESEKPFEQLPESNPVRSDDNIMTSGPSQQPLAVKSLSPQMSDSVSQRRPELKTRMQSKMTREEIRKKMEKVLKSGNYKMKVGRLIFWDFVDSMSIIRHTKPS</sequence>
<feature type="compositionally biased region" description="Polar residues" evidence="1">
    <location>
        <begin position="70"/>
        <end position="104"/>
    </location>
</feature>
<protein>
    <submittedName>
        <fullName evidence="2">Uncharacterized protein</fullName>
    </submittedName>
</protein>
<feature type="compositionally biased region" description="Basic and acidic residues" evidence="1">
    <location>
        <begin position="57"/>
        <end position="66"/>
    </location>
</feature>
<feature type="compositionally biased region" description="Basic and acidic residues" evidence="1">
    <location>
        <begin position="105"/>
        <end position="120"/>
    </location>
</feature>
<feature type="region of interest" description="Disordered" evidence="1">
    <location>
        <begin position="57"/>
        <end position="120"/>
    </location>
</feature>
<comment type="caution">
    <text evidence="2">The sequence shown here is derived from an EMBL/GenBank/DDBJ whole genome shotgun (WGS) entry which is preliminary data.</text>
</comment>
<proteinExistence type="predicted"/>
<dbReference type="AlphaFoldDB" id="A0A8S3T4G8"/>
<keyword evidence="3" id="KW-1185">Reference proteome</keyword>
<accession>A0A8S3T4G8</accession>
<evidence type="ECO:0000313" key="2">
    <source>
        <dbReference type="EMBL" id="CAG2225751.1"/>
    </source>
</evidence>
<gene>
    <name evidence="2" type="ORF">MEDL_38874</name>
</gene>
<evidence type="ECO:0000313" key="3">
    <source>
        <dbReference type="Proteomes" id="UP000683360"/>
    </source>
</evidence>
<name>A0A8S3T4G8_MYTED</name>
<evidence type="ECO:0000256" key="1">
    <source>
        <dbReference type="SAM" id="MobiDB-lite"/>
    </source>
</evidence>